<evidence type="ECO:0000256" key="5">
    <source>
        <dbReference type="ARBA" id="ARBA00023136"/>
    </source>
</evidence>
<dbReference type="Pfam" id="PF00892">
    <property type="entry name" value="EamA"/>
    <property type="match status" value="2"/>
</dbReference>
<evidence type="ECO:0000313" key="8">
    <source>
        <dbReference type="EMBL" id="QUD86332.1"/>
    </source>
</evidence>
<evidence type="ECO:0000313" key="9">
    <source>
        <dbReference type="Proteomes" id="UP000676409"/>
    </source>
</evidence>
<dbReference type="Proteomes" id="UP000676409">
    <property type="component" value="Chromosome"/>
</dbReference>
<organism evidence="8 9">
    <name type="scientific">Phenylobacterium montanum</name>
    <dbReference type="NCBI Taxonomy" id="2823693"/>
    <lineage>
        <taxon>Bacteria</taxon>
        <taxon>Pseudomonadati</taxon>
        <taxon>Pseudomonadota</taxon>
        <taxon>Alphaproteobacteria</taxon>
        <taxon>Caulobacterales</taxon>
        <taxon>Caulobacteraceae</taxon>
        <taxon>Phenylobacterium</taxon>
    </lineage>
</organism>
<feature type="transmembrane region" description="Helical" evidence="6">
    <location>
        <begin position="212"/>
        <end position="235"/>
    </location>
</feature>
<dbReference type="InterPro" id="IPR000620">
    <property type="entry name" value="EamA_dom"/>
</dbReference>
<comment type="similarity">
    <text evidence="2">Belongs to the drug/metabolite transporter (DMT) superfamily. 10 TMS drug/metabolite exporter (DME) (TC 2.A.7.3) family.</text>
</comment>
<dbReference type="SUPFAM" id="SSF103481">
    <property type="entry name" value="Multidrug resistance efflux transporter EmrE"/>
    <property type="match status" value="2"/>
</dbReference>
<dbReference type="PANTHER" id="PTHR22911:SF6">
    <property type="entry name" value="SOLUTE CARRIER FAMILY 35 MEMBER G1"/>
    <property type="match status" value="1"/>
</dbReference>
<feature type="transmembrane region" description="Helical" evidence="6">
    <location>
        <begin position="100"/>
        <end position="118"/>
    </location>
</feature>
<dbReference type="RefSeq" id="WP_211936384.1">
    <property type="nucleotide sequence ID" value="NZ_CP073078.1"/>
</dbReference>
<evidence type="ECO:0000256" key="2">
    <source>
        <dbReference type="ARBA" id="ARBA00009853"/>
    </source>
</evidence>
<keyword evidence="3 6" id="KW-0812">Transmembrane</keyword>
<dbReference type="GO" id="GO:0016020">
    <property type="term" value="C:membrane"/>
    <property type="evidence" value="ECO:0007669"/>
    <property type="project" value="UniProtKB-SubCell"/>
</dbReference>
<dbReference type="InterPro" id="IPR037185">
    <property type="entry name" value="EmrE-like"/>
</dbReference>
<dbReference type="EMBL" id="CP073078">
    <property type="protein sequence ID" value="QUD86332.1"/>
    <property type="molecule type" value="Genomic_DNA"/>
</dbReference>
<name>A0A975FWQ5_9CAUL</name>
<reference evidence="8" key="1">
    <citation type="submission" date="2021-04" db="EMBL/GenBank/DDBJ databases">
        <title>The complete genome sequence of Caulobacter sp. S6.</title>
        <authorList>
            <person name="Tang Y."/>
            <person name="Ouyang W."/>
            <person name="Liu Q."/>
            <person name="Huang B."/>
            <person name="Guo Z."/>
            <person name="Lei P."/>
        </authorList>
    </citation>
    <scope>NUCLEOTIDE SEQUENCE</scope>
    <source>
        <strain evidence="8">S6</strain>
    </source>
</reference>
<gene>
    <name evidence="8" type="ORF">KCG34_14625</name>
</gene>
<keyword evidence="5 6" id="KW-0472">Membrane</keyword>
<keyword evidence="9" id="KW-1185">Reference proteome</keyword>
<feature type="transmembrane region" description="Helical" evidence="6">
    <location>
        <begin position="72"/>
        <end position="94"/>
    </location>
</feature>
<evidence type="ECO:0000256" key="6">
    <source>
        <dbReference type="SAM" id="Phobius"/>
    </source>
</evidence>
<feature type="transmembrane region" description="Helical" evidence="6">
    <location>
        <begin position="242"/>
        <end position="262"/>
    </location>
</feature>
<sequence length="299" mass="31599">MTPRLPSHSRVFAVAGLGIGLYSMMDALMKQLSIAIGAYNAALWRSLAGVIITGLILALRKPRWPPVQALRLHGLRGLISPLLVFLFFWGVARVPLAEGIALSFIAPLITLYLAAVLLGEQVTRWSVISSLCGLAGVGVIMAARIGGPHSPDALLGALAILASAVVYSFNLILQRLQATAAAPEESAFFGTVVMAVILSGFAPFAARPPPMAQVPAIVGSALFASAAFITLSWAYARAEARVLVVLEYTAFLWAALFGFLMFKEPVTLTTLAGAALIVLGCLISAWHERSHQPSAELGI</sequence>
<proteinExistence type="inferred from homology"/>
<feature type="transmembrane region" description="Helical" evidence="6">
    <location>
        <begin position="125"/>
        <end position="147"/>
    </location>
</feature>
<feature type="transmembrane region" description="Helical" evidence="6">
    <location>
        <begin position="268"/>
        <end position="286"/>
    </location>
</feature>
<feature type="domain" description="EamA" evidence="7">
    <location>
        <begin position="22"/>
        <end position="141"/>
    </location>
</feature>
<dbReference type="AlphaFoldDB" id="A0A975FWQ5"/>
<feature type="transmembrane region" description="Helical" evidence="6">
    <location>
        <begin position="185"/>
        <end position="206"/>
    </location>
</feature>
<protein>
    <submittedName>
        <fullName evidence="8">DMT family transporter</fullName>
    </submittedName>
</protein>
<accession>A0A975FWQ5</accession>
<dbReference type="Gene3D" id="1.10.3730.20">
    <property type="match status" value="1"/>
</dbReference>
<evidence type="ECO:0000256" key="4">
    <source>
        <dbReference type="ARBA" id="ARBA00022989"/>
    </source>
</evidence>
<evidence type="ECO:0000259" key="7">
    <source>
        <dbReference type="Pfam" id="PF00892"/>
    </source>
</evidence>
<feature type="transmembrane region" description="Helical" evidence="6">
    <location>
        <begin position="12"/>
        <end position="29"/>
    </location>
</feature>
<dbReference type="KEGG" id="caul:KCG34_14625"/>
<evidence type="ECO:0000256" key="1">
    <source>
        <dbReference type="ARBA" id="ARBA00004141"/>
    </source>
</evidence>
<keyword evidence="4 6" id="KW-1133">Transmembrane helix</keyword>
<feature type="transmembrane region" description="Helical" evidence="6">
    <location>
        <begin position="153"/>
        <end position="173"/>
    </location>
</feature>
<feature type="domain" description="EamA" evidence="7">
    <location>
        <begin position="155"/>
        <end position="284"/>
    </location>
</feature>
<evidence type="ECO:0000256" key="3">
    <source>
        <dbReference type="ARBA" id="ARBA00022692"/>
    </source>
</evidence>
<dbReference type="PANTHER" id="PTHR22911">
    <property type="entry name" value="ACYL-MALONYL CONDENSING ENZYME-RELATED"/>
    <property type="match status" value="1"/>
</dbReference>
<feature type="transmembrane region" description="Helical" evidence="6">
    <location>
        <begin position="41"/>
        <end position="60"/>
    </location>
</feature>
<comment type="subcellular location">
    <subcellularLocation>
        <location evidence="1">Membrane</location>
        <topology evidence="1">Multi-pass membrane protein</topology>
    </subcellularLocation>
</comment>